<dbReference type="Proteomes" id="UP000323426">
    <property type="component" value="Unassembled WGS sequence"/>
</dbReference>
<dbReference type="RefSeq" id="WP_150086707.1">
    <property type="nucleotide sequence ID" value="NZ_VWSF01000001.1"/>
</dbReference>
<evidence type="ECO:0000259" key="1">
    <source>
        <dbReference type="Pfam" id="PF08885"/>
    </source>
</evidence>
<sequence length="325" mass="36661">MTLFRTEINIKPIEQQLGLNARVLTAGSCFAEVMGNKVAGYKVQSLVNPFGTIFNPVSLFKLLATALQPEPEFTGELLERDGYWYAYDLHSSFTAPSRTLLISRIQTQLVQTQEFLKNTDLLILTLGTAVGYIHKASNTLVANCHKVPQQAFEKKLISTATITNAFAPLYASLQALNPNIKILFTVSPVRHLKETLELNSVSKSILRVACQELSEAFAGVQYFPAYELMLDDLRDYRFYKADMLHPTEVAEDYIWQKFSQAYFNQDFQNFAAKWDKIQQALAHKPFQPESAAHQQVLQKLLGQLQALNQQTDCSAEIAQVKSMLI</sequence>
<proteinExistence type="predicted"/>
<evidence type="ECO:0000313" key="2">
    <source>
        <dbReference type="EMBL" id="KAA5549572.1"/>
    </source>
</evidence>
<gene>
    <name evidence="2" type="ORF">F0145_03030</name>
</gene>
<protein>
    <submittedName>
        <fullName evidence="2">GSCFA domain-containing protein</fullName>
    </submittedName>
</protein>
<dbReference type="GO" id="GO:0016788">
    <property type="term" value="F:hydrolase activity, acting on ester bonds"/>
    <property type="evidence" value="ECO:0007669"/>
    <property type="project" value="UniProtKB-ARBA"/>
</dbReference>
<dbReference type="InterPro" id="IPR014982">
    <property type="entry name" value="GSCFA"/>
</dbReference>
<organism evidence="2 3">
    <name type="scientific">Adhaeribacter rhizoryzae</name>
    <dbReference type="NCBI Taxonomy" id="2607907"/>
    <lineage>
        <taxon>Bacteria</taxon>
        <taxon>Pseudomonadati</taxon>
        <taxon>Bacteroidota</taxon>
        <taxon>Cytophagia</taxon>
        <taxon>Cytophagales</taxon>
        <taxon>Hymenobacteraceae</taxon>
        <taxon>Adhaeribacter</taxon>
    </lineage>
</organism>
<evidence type="ECO:0000313" key="3">
    <source>
        <dbReference type="Proteomes" id="UP000323426"/>
    </source>
</evidence>
<feature type="domain" description="GSCFA" evidence="1">
    <location>
        <begin position="22"/>
        <end position="258"/>
    </location>
</feature>
<dbReference type="SUPFAM" id="SSF52266">
    <property type="entry name" value="SGNH hydrolase"/>
    <property type="match status" value="1"/>
</dbReference>
<dbReference type="Gene3D" id="3.40.50.1110">
    <property type="entry name" value="SGNH hydrolase"/>
    <property type="match status" value="1"/>
</dbReference>
<name>A0A5M6DTN9_9BACT</name>
<dbReference type="AlphaFoldDB" id="A0A5M6DTN9"/>
<dbReference type="InterPro" id="IPR036514">
    <property type="entry name" value="SGNH_hydro_sf"/>
</dbReference>
<dbReference type="EMBL" id="VWSF01000001">
    <property type="protein sequence ID" value="KAA5549572.1"/>
    <property type="molecule type" value="Genomic_DNA"/>
</dbReference>
<comment type="caution">
    <text evidence="2">The sequence shown here is derived from an EMBL/GenBank/DDBJ whole genome shotgun (WGS) entry which is preliminary data.</text>
</comment>
<dbReference type="Pfam" id="PF08885">
    <property type="entry name" value="GSCFA"/>
    <property type="match status" value="1"/>
</dbReference>
<keyword evidence="3" id="KW-1185">Reference proteome</keyword>
<accession>A0A5M6DTN9</accession>
<reference evidence="2 3" key="1">
    <citation type="submission" date="2019-09" db="EMBL/GenBank/DDBJ databases">
        <title>Genome sequence and assembly of Adhaeribacter sp.</title>
        <authorList>
            <person name="Chhetri G."/>
        </authorList>
    </citation>
    <scope>NUCLEOTIDE SEQUENCE [LARGE SCALE GENOMIC DNA]</scope>
    <source>
        <strain evidence="2 3">DK36</strain>
    </source>
</reference>